<accession>A0AAE3G9I4</accession>
<keyword evidence="3" id="KW-1185">Reference proteome</keyword>
<name>A0AAE3G9I4_9GAMM</name>
<dbReference type="EC" id="3.5.3.12" evidence="2"/>
<dbReference type="GO" id="GO:0047632">
    <property type="term" value="F:agmatine deiminase activity"/>
    <property type="evidence" value="ECO:0007669"/>
    <property type="project" value="UniProtKB-EC"/>
</dbReference>
<dbReference type="Proteomes" id="UP001205843">
    <property type="component" value="Unassembled WGS sequence"/>
</dbReference>
<gene>
    <name evidence="2" type="ORF">J2T57_003431</name>
</gene>
<dbReference type="AlphaFoldDB" id="A0AAE3G9I4"/>
<evidence type="ECO:0000256" key="1">
    <source>
        <dbReference type="ARBA" id="ARBA00022801"/>
    </source>
</evidence>
<sequence>MQAVHGRRLPAEWEMQRVALLTWPHAGGDWGDNLAEVEQTFLRMAEAILGHQPLVIACSDQPARQRLQSQLAPHGAPDIHVVPSNDIWVRDHGPITVVGRDGRPRLLDFKFNGWGGKYPAEKDDRLTRHLHATGAFGDLPLESVPWILEGGSLETDGRGTLLTTSSCLLTDTRNPGTDKGWWEDRFAEWFGIDRVLWLDHGHLEGDDTDGHVDMLARFVNPETIVYTACDDPDDPHYDSLARMADQLRAFRSRSGKPYHLIPLPWPSAHHDETGERLPLSYANFLVINGAVLLPCYAQPQDQAAENLLAPLFPGRELHRIPALPLIRQHGSVHCATQQIVR</sequence>
<comment type="caution">
    <text evidence="2">The sequence shown here is derived from an EMBL/GenBank/DDBJ whole genome shotgun (WGS) entry which is preliminary data.</text>
</comment>
<keyword evidence="1 2" id="KW-0378">Hydrolase</keyword>
<dbReference type="GO" id="GO:0004668">
    <property type="term" value="F:protein-arginine deiminase activity"/>
    <property type="evidence" value="ECO:0007669"/>
    <property type="project" value="InterPro"/>
</dbReference>
<dbReference type="EMBL" id="JALJXV010000008">
    <property type="protein sequence ID" value="MCP1676272.1"/>
    <property type="molecule type" value="Genomic_DNA"/>
</dbReference>
<dbReference type="PANTHER" id="PTHR31377">
    <property type="entry name" value="AGMATINE DEIMINASE-RELATED"/>
    <property type="match status" value="1"/>
</dbReference>
<proteinExistence type="predicted"/>
<organism evidence="2 3">
    <name type="scientific">Natronocella acetinitrilica</name>
    <dbReference type="NCBI Taxonomy" id="414046"/>
    <lineage>
        <taxon>Bacteria</taxon>
        <taxon>Pseudomonadati</taxon>
        <taxon>Pseudomonadota</taxon>
        <taxon>Gammaproteobacteria</taxon>
        <taxon>Chromatiales</taxon>
        <taxon>Ectothiorhodospiraceae</taxon>
        <taxon>Natronocella</taxon>
    </lineage>
</organism>
<dbReference type="PANTHER" id="PTHR31377:SF0">
    <property type="entry name" value="AGMATINE DEIMINASE-RELATED"/>
    <property type="match status" value="1"/>
</dbReference>
<reference evidence="2" key="1">
    <citation type="submission" date="2022-03" db="EMBL/GenBank/DDBJ databases">
        <title>Genomic Encyclopedia of Type Strains, Phase III (KMG-III): the genomes of soil and plant-associated and newly described type strains.</title>
        <authorList>
            <person name="Whitman W."/>
        </authorList>
    </citation>
    <scope>NUCLEOTIDE SEQUENCE</scope>
    <source>
        <strain evidence="2">ANL 6-2</strain>
    </source>
</reference>
<dbReference type="RefSeq" id="WP_253481716.1">
    <property type="nucleotide sequence ID" value="NZ_JALJXV010000008.1"/>
</dbReference>
<dbReference type="SUPFAM" id="SSF55909">
    <property type="entry name" value="Pentein"/>
    <property type="match status" value="1"/>
</dbReference>
<evidence type="ECO:0000313" key="2">
    <source>
        <dbReference type="EMBL" id="MCP1676272.1"/>
    </source>
</evidence>
<dbReference type="Pfam" id="PF04371">
    <property type="entry name" value="PAD_porph"/>
    <property type="match status" value="1"/>
</dbReference>
<dbReference type="InterPro" id="IPR007466">
    <property type="entry name" value="Peptidyl-Arg-deiminase_porph"/>
</dbReference>
<protein>
    <submittedName>
        <fullName evidence="2">Agmatine deiminase</fullName>
        <ecNumber evidence="2">3.5.3.12</ecNumber>
    </submittedName>
</protein>
<dbReference type="Gene3D" id="3.75.10.10">
    <property type="entry name" value="L-arginine/glycine Amidinotransferase, Chain A"/>
    <property type="match status" value="1"/>
</dbReference>
<evidence type="ECO:0000313" key="3">
    <source>
        <dbReference type="Proteomes" id="UP001205843"/>
    </source>
</evidence>
<dbReference type="GO" id="GO:0009446">
    <property type="term" value="P:putrescine biosynthetic process"/>
    <property type="evidence" value="ECO:0007669"/>
    <property type="project" value="InterPro"/>
</dbReference>